<keyword evidence="6" id="KW-0809">Transit peptide</keyword>
<feature type="binding site" evidence="10">
    <location>
        <position position="219"/>
    </location>
    <ligand>
        <name>Mg(2+)</name>
        <dbReference type="ChEBI" id="CHEBI:18420"/>
    </ligand>
</feature>
<keyword evidence="10" id="KW-0460">Magnesium</keyword>
<feature type="binding site" evidence="10">
    <location>
        <position position="120"/>
    </location>
    <ligand>
        <name>S-adenosyl-L-methionine</name>
        <dbReference type="ChEBI" id="CHEBI:59789"/>
    </ligand>
</feature>
<dbReference type="CDD" id="cd02440">
    <property type="entry name" value="AdoMet_MTases"/>
    <property type="match status" value="1"/>
</dbReference>
<dbReference type="Gene3D" id="3.40.50.150">
    <property type="entry name" value="Vaccinia Virus protein VP39"/>
    <property type="match status" value="1"/>
</dbReference>
<evidence type="ECO:0000256" key="7">
    <source>
        <dbReference type="ARBA" id="ARBA00022990"/>
    </source>
</evidence>
<evidence type="ECO:0000256" key="9">
    <source>
        <dbReference type="ARBA" id="ARBA00023136"/>
    </source>
</evidence>
<feature type="binding site" evidence="10">
    <location>
        <position position="223"/>
    </location>
    <ligand>
        <name>Mg(2+)</name>
        <dbReference type="ChEBI" id="CHEBI:18420"/>
    </ligand>
</feature>
<evidence type="ECO:0000256" key="2">
    <source>
        <dbReference type="ARBA" id="ARBA00022679"/>
    </source>
</evidence>
<dbReference type="NCBIfam" id="TIGR01983">
    <property type="entry name" value="UbiG"/>
    <property type="match status" value="1"/>
</dbReference>
<dbReference type="GO" id="GO:0010420">
    <property type="term" value="F:polyprenyldihydroxybenzoate methyltransferase activity"/>
    <property type="evidence" value="ECO:0007669"/>
    <property type="project" value="UniProtKB-UniRule"/>
</dbReference>
<comment type="catalytic activity">
    <reaction evidence="10">
        <text>a 3-demethylubiquinone + S-adenosyl-L-methionine = a ubiquinone + S-adenosyl-L-homocysteine</text>
        <dbReference type="Rhea" id="RHEA:81215"/>
        <dbReference type="Rhea" id="RHEA-COMP:9565"/>
        <dbReference type="Rhea" id="RHEA-COMP:19654"/>
        <dbReference type="ChEBI" id="CHEBI:16389"/>
        <dbReference type="ChEBI" id="CHEBI:57856"/>
        <dbReference type="ChEBI" id="CHEBI:59789"/>
        <dbReference type="ChEBI" id="CHEBI:231825"/>
    </reaction>
</comment>
<keyword evidence="1 10" id="KW-0489">Methyltransferase</keyword>
<comment type="subunit">
    <text evidence="10">Component of a multi-subunit COQ enzyme complex, composed of at least COQ3, COQ4, COQ5, COQ6, COQ7 and COQ9.</text>
</comment>
<keyword evidence="7" id="KW-0007">Acetylation</keyword>
<feature type="binding site" evidence="10">
    <location>
        <position position="171"/>
    </location>
    <ligand>
        <name>S-adenosyl-L-methionine</name>
        <dbReference type="ChEBI" id="CHEBI:59789"/>
    </ligand>
</feature>
<evidence type="ECO:0000256" key="6">
    <source>
        <dbReference type="ARBA" id="ARBA00022946"/>
    </source>
</evidence>
<dbReference type="SUPFAM" id="SSF53335">
    <property type="entry name" value="S-adenosyl-L-methionine-dependent methyltransferases"/>
    <property type="match status" value="1"/>
</dbReference>
<keyword evidence="9 10" id="KW-0472">Membrane</keyword>
<dbReference type="EC" id="2.1.1.-" evidence="10"/>
<dbReference type="InterPro" id="IPR029063">
    <property type="entry name" value="SAM-dependent_MTases_sf"/>
</dbReference>
<evidence type="ECO:0000256" key="5">
    <source>
        <dbReference type="ARBA" id="ARBA00022792"/>
    </source>
</evidence>
<feature type="binding site" evidence="10">
    <location>
        <position position="222"/>
    </location>
    <ligand>
        <name>Mg(2+)</name>
        <dbReference type="ChEBI" id="CHEBI:18420"/>
    </ligand>
</feature>
<comment type="subcellular location">
    <subcellularLocation>
        <location evidence="10">Mitochondrion inner membrane</location>
        <topology evidence="10">Peripheral membrane protein</topology>
        <orientation evidence="10">Matrix side</orientation>
    </subcellularLocation>
</comment>
<evidence type="ECO:0000256" key="1">
    <source>
        <dbReference type="ARBA" id="ARBA00022603"/>
    </source>
</evidence>
<comment type="similarity">
    <text evidence="10">Belongs to the class I-like SAM-binding methyltransferase superfamily. UbiG/COQ3 family.</text>
</comment>
<dbReference type="PANTHER" id="PTHR43464:SF19">
    <property type="entry name" value="UBIQUINONE BIOSYNTHESIS O-METHYLTRANSFERASE, MITOCHONDRIAL"/>
    <property type="match status" value="1"/>
</dbReference>
<proteinExistence type="inferred from homology"/>
<accession>A0A8C0WP45</accession>
<evidence type="ECO:0000256" key="4">
    <source>
        <dbReference type="ARBA" id="ARBA00022691"/>
    </source>
</evidence>
<dbReference type="UniPathway" id="UPA00232"/>
<keyword evidence="2 10" id="KW-0808">Transferase</keyword>
<dbReference type="PANTHER" id="PTHR43464">
    <property type="entry name" value="METHYLTRANSFERASE"/>
    <property type="match status" value="1"/>
</dbReference>
<evidence type="ECO:0000256" key="3">
    <source>
        <dbReference type="ARBA" id="ARBA00022688"/>
    </source>
</evidence>
<dbReference type="AlphaFoldDB" id="A0A8C0WP45"/>
<dbReference type="FunFam" id="3.40.50.150:FF:000142">
    <property type="entry name" value="Ubiquinone biosynthesis O-methyltransferase, mitochondrial"/>
    <property type="match status" value="1"/>
</dbReference>
<comment type="pathway">
    <text evidence="10">Cofactor biosynthesis; ubiquinone biosynthesis.</text>
</comment>
<dbReference type="Pfam" id="PF13489">
    <property type="entry name" value="Methyltransf_23"/>
    <property type="match status" value="1"/>
</dbReference>
<keyword evidence="3 10" id="KW-0831">Ubiquinone biosynthesis</keyword>
<feature type="binding site" evidence="10">
    <location>
        <position position="218"/>
    </location>
    <ligand>
        <name>S-adenosyl-L-methionine</name>
        <dbReference type="ChEBI" id="CHEBI:59789"/>
    </ligand>
</feature>
<feature type="binding site" evidence="10">
    <location>
        <position position="150"/>
    </location>
    <ligand>
        <name>S-adenosyl-L-methionine</name>
        <dbReference type="ChEBI" id="CHEBI:59789"/>
    </ligand>
</feature>
<gene>
    <name evidence="11" type="primary">Coq3</name>
    <name evidence="10" type="synonym">COQ3</name>
</gene>
<comment type="function">
    <text evidence="10">O-methyltransferase required for two non-consecutive steps during ubiquinone biosynthesis. Catalyzes the 2 O-methylation of 3,4-dihydroxy-5-(all-trans-decaprenyl)benzoic acid into 4-hydroxy-3-methoxy-5-(all-trans-decaprenyl)benzoic acid. Also catalyzes the last step of ubiquinone biosynthesis by mediating methylation of 3-demethylubiquinone into ubiquinone. Also able to mediate the methylation of 3-demethylubiquinol-10 into ubiquinol-10.</text>
</comment>
<protein>
    <recommendedName>
        <fullName evidence="10">Ubiquinone biosynthesis O-methyltransferase, mitochondrial</fullName>
    </recommendedName>
    <alternativeName>
        <fullName evidence="10">3-demethylubiquinol 3-O-methyltransferase</fullName>
        <ecNumber evidence="10">2.1.1.64</ecNumber>
    </alternativeName>
    <alternativeName>
        <fullName evidence="10">3-demethylubiquinone 3-O-methyltransferase</fullName>
        <ecNumber evidence="10">2.1.1.-</ecNumber>
    </alternativeName>
    <alternativeName>
        <fullName evidence="10">Polyprenyldihydroxybenzoate methyltransferase</fullName>
        <ecNumber evidence="10">2.1.1.114</ecNumber>
    </alternativeName>
</protein>
<dbReference type="GO" id="GO:0046872">
    <property type="term" value="F:metal ion binding"/>
    <property type="evidence" value="ECO:0007669"/>
    <property type="project" value="UniProtKB-KW"/>
</dbReference>
<comment type="catalytic activity">
    <reaction evidence="10">
        <text>3-demethylubiquinol-10 + S-adenosyl-L-methionine = ubiquinol-10 + S-adenosyl-L-homocysteine + H(+)</text>
        <dbReference type="Rhea" id="RHEA:44412"/>
        <dbReference type="ChEBI" id="CHEBI:15378"/>
        <dbReference type="ChEBI" id="CHEBI:57856"/>
        <dbReference type="ChEBI" id="CHEBI:59789"/>
        <dbReference type="ChEBI" id="CHEBI:64182"/>
        <dbReference type="ChEBI" id="CHEBI:64183"/>
        <dbReference type="EC" id="2.1.1.64"/>
    </reaction>
</comment>
<name>A0A8C0WP45_CASCN</name>
<dbReference type="Ensembl" id="ENSCCNT00000019363.1">
    <property type="protein sequence ID" value="ENSCCNP00000014780.1"/>
    <property type="gene ID" value="ENSCCNG00000015257.1"/>
</dbReference>
<organism evidence="11">
    <name type="scientific">Castor canadensis</name>
    <name type="common">American beaver</name>
    <dbReference type="NCBI Taxonomy" id="51338"/>
    <lineage>
        <taxon>Eukaryota</taxon>
        <taxon>Metazoa</taxon>
        <taxon>Chordata</taxon>
        <taxon>Craniata</taxon>
        <taxon>Vertebrata</taxon>
        <taxon>Euteleostomi</taxon>
        <taxon>Mammalia</taxon>
        <taxon>Eutheria</taxon>
        <taxon>Euarchontoglires</taxon>
        <taxon>Glires</taxon>
        <taxon>Rodentia</taxon>
        <taxon>Castorimorpha</taxon>
        <taxon>Castoridae</taxon>
        <taxon>Castor</taxon>
    </lineage>
</organism>
<evidence type="ECO:0000313" key="11">
    <source>
        <dbReference type="Ensembl" id="ENSCCNP00000014780.1"/>
    </source>
</evidence>
<evidence type="ECO:0000256" key="8">
    <source>
        <dbReference type="ARBA" id="ARBA00023128"/>
    </source>
</evidence>
<dbReference type="InterPro" id="IPR010233">
    <property type="entry name" value="UbiG_MeTrfase"/>
</dbReference>
<keyword evidence="10" id="KW-0479">Metal-binding</keyword>
<dbReference type="HAMAP" id="MF_00472">
    <property type="entry name" value="UbiG"/>
    <property type="match status" value="1"/>
</dbReference>
<dbReference type="GO" id="GO:0061542">
    <property type="term" value="F:3-demethylubiquinol 3-O-methyltransferase activity"/>
    <property type="evidence" value="ECO:0007669"/>
    <property type="project" value="UniProtKB-UniRule"/>
</dbReference>
<reference evidence="11" key="1">
    <citation type="submission" date="2023-09" db="UniProtKB">
        <authorList>
            <consortium name="Ensembl"/>
        </authorList>
    </citation>
    <scope>IDENTIFICATION</scope>
</reference>
<dbReference type="EC" id="2.1.1.64" evidence="10"/>
<sequence>MVRGHTFIETQKSFESRNLSVGDLLQEGPEKELDSCRDVGRPETELQRESCFRNAWLWVPEHTSRGTSLSFVGGSPWKKLYSTSQTTVDSKEVKTFLALAHKWWDEYGAYAPLHSMNDLRIPFIRDNLLKTVANHQPGKPLSAMKILDVGCGGGLLTEPLGRLGASVMGIDPVDENIKIARHHKSFDPVLDKRIEYRVCSVEEIVEETAETFDAVIASEVVEHVIELETFIQCCCQVLKPGGSLFITTINKTQLSYALAIVFSEQIAGFVPKGTHMWEKFVSPEKLESILESNGLSVLTVAGMLYNPFSGYWHWSENNSLNYAAHAVRCMVQEHPGPAEFVLMGETELHGNASTSAGVREELKK</sequence>
<keyword evidence="8 10" id="KW-0496">Mitochondrion</keyword>
<dbReference type="EC" id="2.1.1.114" evidence="10"/>
<dbReference type="GO" id="GO:0032259">
    <property type="term" value="P:methylation"/>
    <property type="evidence" value="ECO:0007669"/>
    <property type="project" value="UniProtKB-KW"/>
</dbReference>
<comment type="cofactor">
    <cofactor evidence="10">
        <name>Mg(2+)</name>
        <dbReference type="ChEBI" id="CHEBI:18420"/>
    </cofactor>
</comment>
<keyword evidence="5 10" id="KW-0999">Mitochondrion inner membrane</keyword>
<keyword evidence="4 10" id="KW-0949">S-adenosyl-L-methionine</keyword>
<dbReference type="GO" id="GO:0031314">
    <property type="term" value="C:extrinsic component of mitochondrial inner membrane"/>
    <property type="evidence" value="ECO:0007669"/>
    <property type="project" value="UniProtKB-UniRule"/>
</dbReference>
<evidence type="ECO:0000256" key="10">
    <source>
        <dbReference type="HAMAP-Rule" id="MF_03190"/>
    </source>
</evidence>
<comment type="catalytic activity">
    <reaction evidence="10">
        <text>3,4-dihydroxy-5-(all-trans-decaprenyl)benzoate + S-adenosyl-L-methionine = 4-hydroxy-3-methoxy-5-(all-trans-decaprenyl)benzoate + S-adenosyl-L-homocysteine + H(+)</text>
        <dbReference type="Rhea" id="RHEA:44492"/>
        <dbReference type="ChEBI" id="CHEBI:15378"/>
        <dbReference type="ChEBI" id="CHEBI:57856"/>
        <dbReference type="ChEBI" id="CHEBI:59789"/>
        <dbReference type="ChEBI" id="CHEBI:62793"/>
        <dbReference type="ChEBI" id="CHEBI:62796"/>
        <dbReference type="EC" id="2.1.1.114"/>
    </reaction>
</comment>